<gene>
    <name evidence="8" type="ORF">OEZ85_006582</name>
</gene>
<dbReference type="InterPro" id="IPR016035">
    <property type="entry name" value="Acyl_Trfase/lysoPLipase"/>
</dbReference>
<comment type="function">
    <text evidence="5">Lipolytic acyl hydrolase (LAH).</text>
</comment>
<name>A0ABY8TV27_TETOB</name>
<evidence type="ECO:0000256" key="3">
    <source>
        <dbReference type="ARBA" id="ARBA00023098"/>
    </source>
</evidence>
<keyword evidence="9" id="KW-1185">Reference proteome</keyword>
<feature type="region of interest" description="Disordered" evidence="6">
    <location>
        <begin position="614"/>
        <end position="713"/>
    </location>
</feature>
<protein>
    <recommendedName>
        <fullName evidence="5">Patatin</fullName>
        <ecNumber evidence="5">3.1.1.-</ecNumber>
    </recommendedName>
</protein>
<keyword evidence="2 4" id="KW-0442">Lipid degradation</keyword>
<feature type="compositionally biased region" description="Basic and acidic residues" evidence="6">
    <location>
        <begin position="654"/>
        <end position="665"/>
    </location>
</feature>
<keyword evidence="3 4" id="KW-0443">Lipid metabolism</keyword>
<evidence type="ECO:0000313" key="9">
    <source>
        <dbReference type="Proteomes" id="UP001244341"/>
    </source>
</evidence>
<dbReference type="PANTHER" id="PTHR24185:SF1">
    <property type="entry name" value="CALCIUM-INDEPENDENT PHOSPHOLIPASE A2-GAMMA"/>
    <property type="match status" value="1"/>
</dbReference>
<feature type="compositionally biased region" description="Low complexity" evidence="6">
    <location>
        <begin position="973"/>
        <end position="983"/>
    </location>
</feature>
<dbReference type="EC" id="3.1.1.-" evidence="5"/>
<feature type="domain" description="PNPLA" evidence="7">
    <location>
        <begin position="123"/>
        <end position="347"/>
    </location>
</feature>
<feature type="compositionally biased region" description="Low complexity" evidence="6">
    <location>
        <begin position="666"/>
        <end position="681"/>
    </location>
</feature>
<evidence type="ECO:0000256" key="1">
    <source>
        <dbReference type="ARBA" id="ARBA00022801"/>
    </source>
</evidence>
<comment type="domain">
    <text evidence="5">The nitrogen atoms of the two glycine residues in the GGXR motif define the oxyanion hole, and stabilize the oxyanion that forms during the nucleophilic attack by the catalytic serine during substrate cleavage.</text>
</comment>
<reference evidence="8 9" key="1">
    <citation type="submission" date="2023-05" db="EMBL/GenBank/DDBJ databases">
        <title>A 100% complete, gapless, phased diploid assembly of the Scenedesmus obliquus UTEX 3031 genome.</title>
        <authorList>
            <person name="Biondi T.C."/>
            <person name="Hanschen E.R."/>
            <person name="Kwon T."/>
            <person name="Eng W."/>
            <person name="Kruse C.P.S."/>
            <person name="Koehler S.I."/>
            <person name="Kunde Y."/>
            <person name="Gleasner C.D."/>
            <person name="You Mak K.T."/>
            <person name="Polle J."/>
            <person name="Hovde B.T."/>
            <person name="Starkenburg S.R."/>
        </authorList>
    </citation>
    <scope>NUCLEOTIDE SEQUENCE [LARGE SCALE GENOMIC DNA]</scope>
    <source>
        <strain evidence="8 9">DOE0152z</strain>
    </source>
</reference>
<dbReference type="PROSITE" id="PS51635">
    <property type="entry name" value="PNPLA"/>
    <property type="match status" value="1"/>
</dbReference>
<evidence type="ECO:0000256" key="5">
    <source>
        <dbReference type="RuleBase" id="RU361262"/>
    </source>
</evidence>
<comment type="similarity">
    <text evidence="5">Belongs to the patatin family.</text>
</comment>
<dbReference type="EMBL" id="CP126211">
    <property type="protein sequence ID" value="WIA12969.1"/>
    <property type="molecule type" value="Genomic_DNA"/>
</dbReference>
<feature type="short sequence motif" description="GXGXXG" evidence="4">
    <location>
        <begin position="127"/>
        <end position="132"/>
    </location>
</feature>
<feature type="short sequence motif" description="DGA/G" evidence="4">
    <location>
        <begin position="334"/>
        <end position="336"/>
    </location>
</feature>
<feature type="compositionally biased region" description="Low complexity" evidence="6">
    <location>
        <begin position="1"/>
        <end position="14"/>
    </location>
</feature>
<evidence type="ECO:0000256" key="2">
    <source>
        <dbReference type="ARBA" id="ARBA00022963"/>
    </source>
</evidence>
<dbReference type="PANTHER" id="PTHR24185">
    <property type="entry name" value="CALCIUM-INDEPENDENT PHOSPHOLIPASE A2-GAMMA"/>
    <property type="match status" value="1"/>
</dbReference>
<feature type="compositionally biased region" description="Low complexity" evidence="6">
    <location>
        <begin position="691"/>
        <end position="708"/>
    </location>
</feature>
<feature type="active site" description="Nucleophile" evidence="4">
    <location>
        <position position="161"/>
    </location>
</feature>
<feature type="active site" description="Proton acceptor" evidence="4">
    <location>
        <position position="334"/>
    </location>
</feature>
<evidence type="ECO:0000259" key="7">
    <source>
        <dbReference type="PROSITE" id="PS51635"/>
    </source>
</evidence>
<feature type="short sequence motif" description="GXSXG" evidence="4">
    <location>
        <begin position="159"/>
        <end position="163"/>
    </location>
</feature>
<dbReference type="SUPFAM" id="SSF52151">
    <property type="entry name" value="FabD/lysophospholipase-like"/>
    <property type="match status" value="1"/>
</dbReference>
<feature type="region of interest" description="Disordered" evidence="6">
    <location>
        <begin position="941"/>
        <end position="989"/>
    </location>
</feature>
<feature type="compositionally biased region" description="Low complexity" evidence="6">
    <location>
        <begin position="949"/>
        <end position="965"/>
    </location>
</feature>
<dbReference type="InterPro" id="IPR002641">
    <property type="entry name" value="PNPLA_dom"/>
</dbReference>
<evidence type="ECO:0000256" key="6">
    <source>
        <dbReference type="SAM" id="MobiDB-lite"/>
    </source>
</evidence>
<sequence>MGPRVSLPRSLLLSGHQQPDSTSSRGSTPSPQPPPTAAAGGAAAAAAAAPQAAPVAGSSGAAAAAATVAAAGEAVFPKRRRLVRVDDPVKLQAIRLLAVLGQNEQVRIALGDPPIRGRGLRVLAMDGGGMKGLALVELLRQLQRRAGAPIWSLFDVIGGTSTGGLLAVATGILRLELDECQDIYTKLGNKVFHSSVSQEEAGWKESLYRMYATGSASMRVAVYGAKHDAAPYEELLRQACAVQQLGCASDRLIDTAVLGGPKVFVVATLASERPAAPFAFRNYELPEEAAPAAAALAACGGSCKHHVWEAVRASSAAPYYLDDFLTPDGKRFQDGATTANNPAVVALAQARLLHPQLPIDVLVSLGCGAEPPAERSKGLSSVIDTGSVLLESACSVDRVHEALAATLPLVPGCQYYRFNPIDARCAMELDDIKPESWRKLTAATSEYCSQPAIAAQFEQLAQLLTAHQGPAADQQAAGAGVGQAAAASPKTQGSWLGYLFPWQAASGSEQQDGAAGGAGDRRSSETGEGVAIEGGTGAGAARAVGAIHASLTQWGLVGAWRQQITAVVEPGAAAAELLSFLGLDPSSSSLGQLPVHIEEKKHCTMKRQRSIKEAIEGDVEQQQTSPRKGKKNAPDTSADATPAKNRSSKAAARPKADDDTAKDQADAAAAATQEEQHQQQQHQDEEEEAADNPPAEQAKSAGKAAGSSHAYELPEGTIEQGRIFFLYKPTVETEQVSGLRDVQRFFVLLQPQQPSGGSCRLIIIGKKKLPSPTKHERYFAFVEATAGAPKELTEGLTASTYETKTRGQRKQGPARAAGEGSYVLAKGGSKGGVHLGYVLELPAEPGQAQQVLGIAQQGSFVLSAKNPDNKGRRGVPSAGPEPAYTEQQRQQFQGRAWIGVEDASLLDVAGTELLLVGAKADPITTHELGAASDALQQASDEEGERLRRMGQQQQEQQLQQALEPAEGGGAAEGGEAPIPVGPAVTGELK</sequence>
<accession>A0ABY8TV27</accession>
<keyword evidence="1 4" id="KW-0378">Hydrolase</keyword>
<proteinExistence type="inferred from homology"/>
<dbReference type="Proteomes" id="UP001244341">
    <property type="component" value="Chromosome 4b"/>
</dbReference>
<evidence type="ECO:0000313" key="8">
    <source>
        <dbReference type="EMBL" id="WIA12969.1"/>
    </source>
</evidence>
<evidence type="ECO:0000256" key="4">
    <source>
        <dbReference type="PROSITE-ProRule" id="PRU01161"/>
    </source>
</evidence>
<feature type="region of interest" description="Disordered" evidence="6">
    <location>
        <begin position="508"/>
        <end position="533"/>
    </location>
</feature>
<dbReference type="Gene3D" id="3.40.1090.10">
    <property type="entry name" value="Cytosolic phospholipase A2 catalytic domain"/>
    <property type="match status" value="1"/>
</dbReference>
<feature type="region of interest" description="Disordered" evidence="6">
    <location>
        <begin position="1"/>
        <end position="44"/>
    </location>
</feature>
<dbReference type="Pfam" id="PF01734">
    <property type="entry name" value="Patatin"/>
    <property type="match status" value="1"/>
</dbReference>
<organism evidence="8 9">
    <name type="scientific">Tetradesmus obliquus</name>
    <name type="common">Green alga</name>
    <name type="synonym">Acutodesmus obliquus</name>
    <dbReference type="NCBI Taxonomy" id="3088"/>
    <lineage>
        <taxon>Eukaryota</taxon>
        <taxon>Viridiplantae</taxon>
        <taxon>Chlorophyta</taxon>
        <taxon>core chlorophytes</taxon>
        <taxon>Chlorophyceae</taxon>
        <taxon>CS clade</taxon>
        <taxon>Sphaeropleales</taxon>
        <taxon>Scenedesmaceae</taxon>
        <taxon>Tetradesmus</taxon>
    </lineage>
</organism>
<feature type="region of interest" description="Disordered" evidence="6">
    <location>
        <begin position="864"/>
        <end position="885"/>
    </location>
</feature>